<proteinExistence type="predicted"/>
<dbReference type="AlphaFoldDB" id="A0A6L2JI75"/>
<organism evidence="2">
    <name type="scientific">Tanacetum cinerariifolium</name>
    <name type="common">Dalmatian daisy</name>
    <name type="synonym">Chrysanthemum cinerariifolium</name>
    <dbReference type="NCBI Taxonomy" id="118510"/>
    <lineage>
        <taxon>Eukaryota</taxon>
        <taxon>Viridiplantae</taxon>
        <taxon>Streptophyta</taxon>
        <taxon>Embryophyta</taxon>
        <taxon>Tracheophyta</taxon>
        <taxon>Spermatophyta</taxon>
        <taxon>Magnoliopsida</taxon>
        <taxon>eudicotyledons</taxon>
        <taxon>Gunneridae</taxon>
        <taxon>Pentapetalae</taxon>
        <taxon>asterids</taxon>
        <taxon>campanulids</taxon>
        <taxon>Asterales</taxon>
        <taxon>Asteraceae</taxon>
        <taxon>Asteroideae</taxon>
        <taxon>Anthemideae</taxon>
        <taxon>Anthemidinae</taxon>
        <taxon>Tanacetum</taxon>
    </lineage>
</organism>
<keyword evidence="2" id="KW-0695">RNA-directed DNA polymerase</keyword>
<reference evidence="2" key="1">
    <citation type="journal article" date="2019" name="Sci. Rep.">
        <title>Draft genome of Tanacetum cinerariifolium, the natural source of mosquito coil.</title>
        <authorList>
            <person name="Yamashiro T."/>
            <person name="Shiraishi A."/>
            <person name="Satake H."/>
            <person name="Nakayama K."/>
        </authorList>
    </citation>
    <scope>NUCLEOTIDE SEQUENCE</scope>
</reference>
<sequence>MGVIRFAKHGKLSPRFIGPFNVIERIGPVAYKLEFPDKLCGIHNTFHVSNLKKCFVNDDVVIQLDEVQLDDKLHFFKKPVKIIDRVVKRIKQSQIPIVRFAGTRGVDRSLHGNVRTSLGESILVSLQEDA</sequence>
<evidence type="ECO:0000259" key="1">
    <source>
        <dbReference type="Pfam" id="PF24626"/>
    </source>
</evidence>
<dbReference type="EMBL" id="BKCJ010000832">
    <property type="protein sequence ID" value="GEU36636.1"/>
    <property type="molecule type" value="Genomic_DNA"/>
</dbReference>
<feature type="domain" description="Tf2-1-like SH3-like" evidence="1">
    <location>
        <begin position="5"/>
        <end position="54"/>
    </location>
</feature>
<dbReference type="Pfam" id="PF24626">
    <property type="entry name" value="SH3_Tf2-1"/>
    <property type="match status" value="1"/>
</dbReference>
<dbReference type="InterPro" id="IPR056924">
    <property type="entry name" value="SH3_Tf2-1"/>
</dbReference>
<accession>A0A6L2JI75</accession>
<evidence type="ECO:0000313" key="2">
    <source>
        <dbReference type="EMBL" id="GEU36636.1"/>
    </source>
</evidence>
<gene>
    <name evidence="2" type="ORF">Tci_008614</name>
</gene>
<dbReference type="PANTHER" id="PTHR46148">
    <property type="entry name" value="CHROMO DOMAIN-CONTAINING PROTEIN"/>
    <property type="match status" value="1"/>
</dbReference>
<dbReference type="GO" id="GO:0003964">
    <property type="term" value="F:RNA-directed DNA polymerase activity"/>
    <property type="evidence" value="ECO:0007669"/>
    <property type="project" value="UniProtKB-KW"/>
</dbReference>
<dbReference type="PANTHER" id="PTHR46148:SF59">
    <property type="entry name" value="NUCLEOTIDYLTRANSFERASE, RIBONUCLEASE H"/>
    <property type="match status" value="1"/>
</dbReference>
<keyword evidence="2" id="KW-0808">Transferase</keyword>
<name>A0A6L2JI75_TANCI</name>
<comment type="caution">
    <text evidence="2">The sequence shown here is derived from an EMBL/GenBank/DDBJ whole genome shotgun (WGS) entry which is preliminary data.</text>
</comment>
<protein>
    <submittedName>
        <fullName evidence="2">Reverse transcriptase domain-containing protein</fullName>
    </submittedName>
</protein>
<keyword evidence="2" id="KW-0548">Nucleotidyltransferase</keyword>